<evidence type="ECO:0000313" key="1">
    <source>
        <dbReference type="EMBL" id="CZT18080.1"/>
    </source>
</evidence>
<dbReference type="EMBL" id="FJUY01000005">
    <property type="protein sequence ID" value="CZT18080.1"/>
    <property type="molecule type" value="Genomic_DNA"/>
</dbReference>
<name>A0A2D3UY18_9PEZI</name>
<dbReference type="RefSeq" id="XP_023624970.1">
    <property type="nucleotide sequence ID" value="XM_023769202.1"/>
</dbReference>
<dbReference type="Proteomes" id="UP000225277">
    <property type="component" value="Unassembled WGS sequence"/>
</dbReference>
<dbReference type="OrthoDB" id="3649979at2759"/>
<protein>
    <submittedName>
        <fullName evidence="1">Uncharacterized protein</fullName>
    </submittedName>
</protein>
<reference evidence="1 2" key="1">
    <citation type="submission" date="2016-03" db="EMBL/GenBank/DDBJ databases">
        <authorList>
            <person name="Ploux O."/>
        </authorList>
    </citation>
    <scope>NUCLEOTIDE SEQUENCE [LARGE SCALE GENOMIC DNA]</scope>
    <source>
        <strain evidence="1 2">URUG2</strain>
    </source>
</reference>
<keyword evidence="2" id="KW-1185">Reference proteome</keyword>
<evidence type="ECO:0000313" key="2">
    <source>
        <dbReference type="Proteomes" id="UP000225277"/>
    </source>
</evidence>
<dbReference type="AlphaFoldDB" id="A0A2D3UY18"/>
<gene>
    <name evidence="1" type="ORF">RCC_03919</name>
</gene>
<organism evidence="1 2">
    <name type="scientific">Ramularia collo-cygni</name>
    <dbReference type="NCBI Taxonomy" id="112498"/>
    <lineage>
        <taxon>Eukaryota</taxon>
        <taxon>Fungi</taxon>
        <taxon>Dikarya</taxon>
        <taxon>Ascomycota</taxon>
        <taxon>Pezizomycotina</taxon>
        <taxon>Dothideomycetes</taxon>
        <taxon>Dothideomycetidae</taxon>
        <taxon>Mycosphaerellales</taxon>
        <taxon>Mycosphaerellaceae</taxon>
        <taxon>Ramularia</taxon>
    </lineage>
</organism>
<sequence>MTEGSKHVDNSPQEPRELREYWHIDQSQGGHYTIPGTVDGERNITALGSTGCRTCVCVFVELSNRTCFAAHISAIDHAADVRAVEDPTHEQRVKDNRARAVPDASKAQELMEMILKNLREIPSLSHKVRDGKFVGNVGRAIVVCPMKIWGGERAHGSYIIQALEQFFGVSMGNRRGHGFIAIPGADGWSLQVLGWKNGYPGPSEDDTDFYDWRHHEETPEEYGWTRSHSCEDPPLGGQWAFAFARAGMWVHYYDRD</sequence>
<dbReference type="GeneID" id="35599105"/>
<accession>A0A2D3UY18</accession>
<proteinExistence type="predicted"/>